<protein>
    <submittedName>
        <fullName evidence="4">Predicted surface-layer protein</fullName>
    </submittedName>
</protein>
<gene>
    <name evidence="4" type="ordered locus">CKL_1083</name>
</gene>
<dbReference type="Gene3D" id="3.40.50.12090">
    <property type="match status" value="2"/>
</dbReference>
<dbReference type="InterPro" id="IPR050963">
    <property type="entry name" value="Sirohydro_Cobaltochel/CbiX"/>
</dbReference>
<dbReference type="Pfam" id="PF07581">
    <property type="entry name" value="Glug"/>
    <property type="match status" value="4"/>
</dbReference>
<dbReference type="eggNOG" id="COG2138">
    <property type="taxonomic scope" value="Bacteria"/>
</dbReference>
<evidence type="ECO:0000259" key="3">
    <source>
        <dbReference type="Pfam" id="PF07581"/>
    </source>
</evidence>
<dbReference type="KEGG" id="ckl:CKL_1083"/>
<reference evidence="4 5" key="1">
    <citation type="journal article" date="2008" name="Proc. Natl. Acad. Sci. U.S.A.">
        <title>The genome of Clostridium kluyveri, a strict anaerobe with unique metabolic features.</title>
        <authorList>
            <person name="Seedorf H."/>
            <person name="Fricke W.F."/>
            <person name="Veith B."/>
            <person name="Brueggemann H."/>
            <person name="Liesegang H."/>
            <person name="Strittmatter A."/>
            <person name="Miethke M."/>
            <person name="Buckel W."/>
            <person name="Hinderberger J."/>
            <person name="Li F."/>
            <person name="Hagemeier C."/>
            <person name="Thauer R.K."/>
            <person name="Gottschalk G."/>
        </authorList>
    </citation>
    <scope>NUCLEOTIDE SEQUENCE [LARGE SCALE GENOMIC DNA]</scope>
    <source>
        <strain evidence="5">ATCC 8527 / DSM 555 / NCIMB 10680</strain>
    </source>
</reference>
<dbReference type="InterPro" id="IPR011493">
    <property type="entry name" value="GLUG"/>
</dbReference>
<evidence type="ECO:0000256" key="2">
    <source>
        <dbReference type="SAM" id="SignalP"/>
    </source>
</evidence>
<evidence type="ECO:0000313" key="4">
    <source>
        <dbReference type="EMBL" id="EDK33125.1"/>
    </source>
</evidence>
<feature type="compositionally biased region" description="Gly residues" evidence="1">
    <location>
        <begin position="341"/>
        <end position="350"/>
    </location>
</feature>
<organism evidence="4 5">
    <name type="scientific">Clostridium kluyveri (strain ATCC 8527 / DSM 555 / NBRC 12016 / NCIMB 10680 / K1)</name>
    <dbReference type="NCBI Taxonomy" id="431943"/>
    <lineage>
        <taxon>Bacteria</taxon>
        <taxon>Bacillati</taxon>
        <taxon>Bacillota</taxon>
        <taxon>Clostridia</taxon>
        <taxon>Eubacteriales</taxon>
        <taxon>Clostridiaceae</taxon>
        <taxon>Clostridium</taxon>
    </lineage>
</organism>
<dbReference type="Proteomes" id="UP000002411">
    <property type="component" value="Chromosome"/>
</dbReference>
<dbReference type="RefSeq" id="WP_012101462.1">
    <property type="nucleotide sequence ID" value="NC_009706.1"/>
</dbReference>
<feature type="region of interest" description="Disordered" evidence="1">
    <location>
        <begin position="326"/>
        <end position="358"/>
    </location>
</feature>
<sequence>MRLRKILGLIVGAVMLFSTTVFAESSYSLDQKRIFGKDRYETSSLISKNGWESASSVVICNGENFPDALCAAPLAKKYNAPILLVSKSGLSESTKEELSRLNPDKLIIIGGNGVIPDKVISEIKTAAPKASDVTRLGGTTRYDTSKMIADKVGKSSSIVLVSGKASSDALSISYIAANKGMPILLADRKEDVLEYSKDNSVEKAYIIGGESLVSKDIESIFKNTERIYGKDRYESNQKILDKFKDDINFGSIYLASAQYNGVDQFADALSVSALASKDCNPIILVSGTMNKDTVSIIKSKVDKNSKVIAIGGTSLVSENIVTSVANVNSSENDKPTPSKPSGGGGGGGGSSSSNPFAGGNGTVSSPYKIATAAQLNKVRSYLNKNFILTADIDLSSYANWEPIGAFKPLSDKPEDAETPDPKVTFRGSFNGNGHTISNLKIDRKDMAIGLFGCITQNENKSNVIYDLTVKNINVIGYNDLVGGVIGHQAAGSPIEKIELIGDNKIIGNDNSANVGGIVGGTMYSNITDCKAQADIVINGDGNNLVGILAGGLGNCSLSGCSAKGTITVNGKEAYSIGGLAGCIHEGEYVKDCSSDVTISVAEKNFMIGGLIGHAGTFDENNPTVISNCTVKADITASESASRIGGVVGSGFYMEEYYAAPSVYIVENCSVEGSITGGTEVGTVAGHAYNSIVKNCTSTMTIDGNADGTQIGKTETEASLFAGGSGTEADPYQIATASQLNRVRRYLNKNYILTADIDLSSYENWEPIGVFKAASEDDEEAPVMELTFSGVFNGNGHKISNIHISRDNDVGVGLFGCVAGDNASVKNLVVENTTVSGKQLVGGVIGYASFKNAAESISLVGENNITGGFLVGGIVGGGFCDIKNCSANANVILAGDNAQGVGILSGGMEACSLIGSSATGTVTAVGNGSFSIGGLSGTAHESASVEDCNADVVITVGENSSMVGGLLGNAGTYNVENPTIIKNCSANASIKAADSAERIGGIVGAGFYLDAYKEYRPVPSVYKVIDSETSGSIEGGKIIGTIAGHAYNSTVENCTSTMTVNGNADAPQIGKSETAEPSSFAGGSGTEADPYQIATADQLNNVRKYLDKHFKLTADIDLASYENWEPIGAFNLQAEDESGYLANAFKGSFDGDNHTISNLTTNKENSVGVGLIGAASSSSVVKNLKMKNVTAEGTTAVGAVLGYNQGTAENITLFGDNNISGYNCIGGILGGNEGGAIKNCTAAATINVLGDNVFEDGRYILPDNAEAGGIIVGGSFTGTIDGCSAEGTVISKGSNAMGLGGVGGCLEYMESITNCTANVIIDAGESAHGVGGLCGFAGMFDREAPAVISNCTVTVTITANGATHIGGLVGTGLYMNMYDMESVFVISNCEVTAEIKGAITPGTVVGRAEGSTIESCTANVTIDGASDGPEIGTTDRPFESAE</sequence>
<dbReference type="EMBL" id="CP000673">
    <property type="protein sequence ID" value="EDK33125.1"/>
    <property type="molecule type" value="Genomic_DNA"/>
</dbReference>
<dbReference type="InterPro" id="IPR007253">
    <property type="entry name" value="Cell_wall-bd_2"/>
</dbReference>
<dbReference type="STRING" id="431943.CKL_1083"/>
<keyword evidence="2" id="KW-0732">Signal</keyword>
<proteinExistence type="predicted"/>
<feature type="domain" description="GLUG" evidence="3">
    <location>
        <begin position="1326"/>
        <end position="1357"/>
    </location>
</feature>
<dbReference type="PANTHER" id="PTHR33542:SF3">
    <property type="entry name" value="SIROHYDROCHLORIN FERROCHELATASE, CHLOROPLASTIC"/>
    <property type="match status" value="1"/>
</dbReference>
<accession>A5N744</accession>
<feature type="chain" id="PRO_5002686915" evidence="2">
    <location>
        <begin position="24"/>
        <end position="1441"/>
    </location>
</feature>
<dbReference type="eggNOG" id="COG2247">
    <property type="taxonomic scope" value="Bacteria"/>
</dbReference>
<evidence type="ECO:0000313" key="5">
    <source>
        <dbReference type="Proteomes" id="UP000002411"/>
    </source>
</evidence>
<evidence type="ECO:0000256" key="1">
    <source>
        <dbReference type="SAM" id="MobiDB-lite"/>
    </source>
</evidence>
<dbReference type="PANTHER" id="PTHR33542">
    <property type="entry name" value="SIROHYDROCHLORIN FERROCHELATASE, CHLOROPLASTIC"/>
    <property type="match status" value="1"/>
</dbReference>
<dbReference type="Pfam" id="PF04122">
    <property type="entry name" value="CW_binding_2"/>
    <property type="match status" value="3"/>
</dbReference>
<feature type="signal peptide" evidence="2">
    <location>
        <begin position="1"/>
        <end position="23"/>
    </location>
</feature>
<dbReference type="Gene3D" id="2.160.20.110">
    <property type="match status" value="3"/>
</dbReference>
<name>A5N744_CLOK5</name>
<feature type="region of interest" description="Disordered" evidence="1">
    <location>
        <begin position="1422"/>
        <end position="1441"/>
    </location>
</feature>
<dbReference type="HOGENOM" id="CLU_257722_0_0_9"/>
<feature type="domain" description="GLUG" evidence="3">
    <location>
        <begin position="511"/>
        <end position="536"/>
    </location>
</feature>
<feature type="domain" description="GLUG" evidence="3">
    <location>
        <begin position="604"/>
        <end position="635"/>
    </location>
</feature>
<keyword evidence="5" id="KW-1185">Reference proteome</keyword>
<feature type="domain" description="GLUG" evidence="3">
    <location>
        <begin position="1220"/>
        <end position="1246"/>
    </location>
</feature>